<dbReference type="SUPFAM" id="SSF51735">
    <property type="entry name" value="NAD(P)-binding Rossmann-fold domains"/>
    <property type="match status" value="1"/>
</dbReference>
<dbReference type="InterPro" id="IPR015815">
    <property type="entry name" value="HIBADH-related"/>
</dbReference>
<sequence length="289" mass="30042">MNDVTVLGLGAMGSALARTFLEHGLATTVWNRTAAKADDLVARGARRAGTVADAVAAAPLVVVCLTDHDATEQILEACGDAMAGRTLVDLTTGTPEQARETAQWAGKHGAGHLDGVVQAGPGQIGTPDATLFYSGAPQAFAAHRAALELLGTTHHVGDDAGQAALYDLALLGLWYDTTLAYLHALALVGGAGDVEPFAPFAARQIDHVVQAAPEVAREIRDRAYPRGPASLTEHAPVLEHLVRLRTASNLDTAQLEHVLSLVNRPIAAGHGAEGFTSLIEELAPIIFAA</sequence>
<comment type="caution">
    <text evidence="5">The sequence shown here is derived from an EMBL/GenBank/DDBJ whole genome shotgun (WGS) entry which is preliminary data.</text>
</comment>
<dbReference type="InterPro" id="IPR013328">
    <property type="entry name" value="6PGD_dom2"/>
</dbReference>
<dbReference type="InterPro" id="IPR036291">
    <property type="entry name" value="NAD(P)-bd_dom_sf"/>
</dbReference>
<evidence type="ECO:0000313" key="5">
    <source>
        <dbReference type="EMBL" id="MFG1705801.1"/>
    </source>
</evidence>
<evidence type="ECO:0000259" key="3">
    <source>
        <dbReference type="Pfam" id="PF03446"/>
    </source>
</evidence>
<dbReference type="Pfam" id="PF03446">
    <property type="entry name" value="NAD_binding_2"/>
    <property type="match status" value="1"/>
</dbReference>
<name>A0ABW7AEQ5_9ACTN</name>
<dbReference type="PANTHER" id="PTHR43580:SF2">
    <property type="entry name" value="CYTOKINE-LIKE NUCLEAR FACTOR N-PAC"/>
    <property type="match status" value="1"/>
</dbReference>
<dbReference type="Gene3D" id="1.10.1040.10">
    <property type="entry name" value="N-(1-d-carboxylethyl)-l-norvaline Dehydrogenase, domain 2"/>
    <property type="match status" value="1"/>
</dbReference>
<evidence type="ECO:0000313" key="6">
    <source>
        <dbReference type="Proteomes" id="UP001603978"/>
    </source>
</evidence>
<evidence type="ECO:0000256" key="2">
    <source>
        <dbReference type="ARBA" id="ARBA00023002"/>
    </source>
</evidence>
<dbReference type="Proteomes" id="UP001603978">
    <property type="component" value="Unassembled WGS sequence"/>
</dbReference>
<keyword evidence="2 5" id="KW-0560">Oxidoreductase</keyword>
<accession>A0ABW7AEQ5</accession>
<keyword evidence="6" id="KW-1185">Reference proteome</keyword>
<dbReference type="PIRSF" id="PIRSF000103">
    <property type="entry name" value="HIBADH"/>
    <property type="match status" value="1"/>
</dbReference>
<dbReference type="InterPro" id="IPR048666">
    <property type="entry name" value="RedAm-like_C"/>
</dbReference>
<dbReference type="EMBL" id="JBICRM010000012">
    <property type="protein sequence ID" value="MFG1705801.1"/>
    <property type="molecule type" value="Genomic_DNA"/>
</dbReference>
<feature type="domain" description="NADPH-dependent reductive aminase-like C-terminal" evidence="4">
    <location>
        <begin position="159"/>
        <end position="282"/>
    </location>
</feature>
<dbReference type="InterPro" id="IPR051265">
    <property type="entry name" value="HIBADH-related_NP60_sf"/>
</dbReference>
<proteinExistence type="inferred from homology"/>
<comment type="similarity">
    <text evidence="1">Belongs to the HIBADH-related family.</text>
</comment>
<protein>
    <submittedName>
        <fullName evidence="5">NAD(P)-dependent oxidoreductase</fullName>
        <ecNumber evidence="5">1.1.-.-</ecNumber>
    </submittedName>
</protein>
<dbReference type="PANTHER" id="PTHR43580">
    <property type="entry name" value="OXIDOREDUCTASE GLYR1-RELATED"/>
    <property type="match status" value="1"/>
</dbReference>
<dbReference type="Pfam" id="PF21761">
    <property type="entry name" value="RedAm-like_C"/>
    <property type="match status" value="1"/>
</dbReference>
<organism evidence="5 6">
    <name type="scientific">Nonomuraea marmarensis</name>
    <dbReference type="NCBI Taxonomy" id="3351344"/>
    <lineage>
        <taxon>Bacteria</taxon>
        <taxon>Bacillati</taxon>
        <taxon>Actinomycetota</taxon>
        <taxon>Actinomycetes</taxon>
        <taxon>Streptosporangiales</taxon>
        <taxon>Streptosporangiaceae</taxon>
        <taxon>Nonomuraea</taxon>
    </lineage>
</organism>
<dbReference type="Gene3D" id="3.40.50.720">
    <property type="entry name" value="NAD(P)-binding Rossmann-like Domain"/>
    <property type="match status" value="1"/>
</dbReference>
<dbReference type="RefSeq" id="WP_393168094.1">
    <property type="nucleotide sequence ID" value="NZ_JBICRM010000012.1"/>
</dbReference>
<dbReference type="InterPro" id="IPR006115">
    <property type="entry name" value="6PGDH_NADP-bd"/>
</dbReference>
<dbReference type="GO" id="GO:0016491">
    <property type="term" value="F:oxidoreductase activity"/>
    <property type="evidence" value="ECO:0007669"/>
    <property type="project" value="UniProtKB-KW"/>
</dbReference>
<evidence type="ECO:0000259" key="4">
    <source>
        <dbReference type="Pfam" id="PF21761"/>
    </source>
</evidence>
<reference evidence="5 6" key="1">
    <citation type="submission" date="2024-10" db="EMBL/GenBank/DDBJ databases">
        <authorList>
            <person name="Topkara A.R."/>
            <person name="Saygin H."/>
        </authorList>
    </citation>
    <scope>NUCLEOTIDE SEQUENCE [LARGE SCALE GENOMIC DNA]</scope>
    <source>
        <strain evidence="5 6">M3C6</strain>
    </source>
</reference>
<evidence type="ECO:0000256" key="1">
    <source>
        <dbReference type="ARBA" id="ARBA00009080"/>
    </source>
</evidence>
<dbReference type="EC" id="1.1.-.-" evidence="5"/>
<gene>
    <name evidence="5" type="ORF">ACFLIM_21640</name>
</gene>
<feature type="domain" description="6-phosphogluconate dehydrogenase NADP-binding" evidence="3">
    <location>
        <begin position="4"/>
        <end position="153"/>
    </location>
</feature>